<dbReference type="EMBL" id="CABPSG010000007">
    <property type="protein sequence ID" value="VVE16642.1"/>
    <property type="molecule type" value="Genomic_DNA"/>
</dbReference>
<protein>
    <recommendedName>
        <fullName evidence="1">SnoaL-like domain-containing protein</fullName>
    </recommendedName>
</protein>
<dbReference type="SUPFAM" id="SSF54427">
    <property type="entry name" value="NTF2-like"/>
    <property type="match status" value="1"/>
</dbReference>
<dbReference type="Pfam" id="PF13577">
    <property type="entry name" value="SnoaL_4"/>
    <property type="match status" value="1"/>
</dbReference>
<comment type="caution">
    <text evidence="2">The sequence shown here is derived from an EMBL/GenBank/DDBJ whole genome shotgun (WGS) entry which is preliminary data.</text>
</comment>
<feature type="domain" description="SnoaL-like" evidence="1">
    <location>
        <begin position="20"/>
        <end position="137"/>
    </location>
</feature>
<sequence>MSFERESYTMSNYCPVDAVTRVEIEQLISEMLYRLDHNQADTTWELYTEDGVSVGPLGTMNREQSKTWGAKRVKQADIVSRHFIGGVRLVWDGDEVAGTVQYLTFRDTNEPQTQPATVGEFRERYRKVDGQWRFARREIVPVFGGNAAAAHAARLTESESKS</sequence>
<evidence type="ECO:0000313" key="2">
    <source>
        <dbReference type="EMBL" id="VVE16642.1"/>
    </source>
</evidence>
<gene>
    <name evidence="2" type="ORF">PSO31014_02902</name>
</gene>
<dbReference type="InterPro" id="IPR037401">
    <property type="entry name" value="SnoaL-like"/>
</dbReference>
<evidence type="ECO:0000259" key="1">
    <source>
        <dbReference type="Pfam" id="PF13577"/>
    </source>
</evidence>
<name>A0ABY6W4I5_9BURK</name>
<keyword evidence="3" id="KW-1185">Reference proteome</keyword>
<proteinExistence type="predicted"/>
<dbReference type="RefSeq" id="WP_246176644.1">
    <property type="nucleotide sequence ID" value="NZ_CABPSG010000007.1"/>
</dbReference>
<reference evidence="2 3" key="1">
    <citation type="submission" date="2019-08" db="EMBL/GenBank/DDBJ databases">
        <authorList>
            <person name="Peeters C."/>
        </authorList>
    </citation>
    <scope>NUCLEOTIDE SEQUENCE [LARGE SCALE GENOMIC DNA]</scope>
    <source>
        <strain evidence="2 3">LMG 31014</strain>
    </source>
</reference>
<dbReference type="InterPro" id="IPR032710">
    <property type="entry name" value="NTF2-like_dom_sf"/>
</dbReference>
<dbReference type="Gene3D" id="3.10.450.50">
    <property type="match status" value="1"/>
</dbReference>
<dbReference type="Proteomes" id="UP000405357">
    <property type="component" value="Unassembled WGS sequence"/>
</dbReference>
<evidence type="ECO:0000313" key="3">
    <source>
        <dbReference type="Proteomes" id="UP000405357"/>
    </source>
</evidence>
<organism evidence="2 3">
    <name type="scientific">Pandoraea soli</name>
    <dbReference type="NCBI Taxonomy" id="2508293"/>
    <lineage>
        <taxon>Bacteria</taxon>
        <taxon>Pseudomonadati</taxon>
        <taxon>Pseudomonadota</taxon>
        <taxon>Betaproteobacteria</taxon>
        <taxon>Burkholderiales</taxon>
        <taxon>Burkholderiaceae</taxon>
        <taxon>Pandoraea</taxon>
    </lineage>
</organism>
<accession>A0ABY6W4I5</accession>